<sequence>MDSSLQVPEIFHDRVGISVGTLLQTFLQHYHFGKVVLSSGFTSSVALFNPLSKVRHHTLYSLSSENIFLIEIIMQRWFFANEELPCKEKRRRILKHPRSESSEIILSDVIFYFYVTYNGKLCSNERLAITGNLRLLGEWEVNRCLLMEKVESNKWFISLDLPRKEIIYYRYLIVALYGKNRKFVRFWEIHDEKRWIELPPNTPVEEDVRSDMFGYSNGKYRVQRGWLMHDAMVVQFKVFNAPFVLRGCSKVTHLYVKISPIKIKIKTDCKTDANQKCGARPKLTGPQKIEETFAFCEVTSLREHEGEFQYQSKYGKACRKDDLLLFNITLNDFENTAYEIDLYHYPKKVGKDHPPYHFGYILVMPQQLKWSEGTITESITCASTHRSIGAITFDYLIIRPLPGNDFTMEATYSRYWKPKQKTLNIGRRGCGISHWHANNILRENTIESIQWAMESGADMVEFDVLWTKDKVAVLYHDLMIDISESDNIDVHKHDFFRFPMDHNEKKELFKHGKKVKSNLLTVPINQFTFEQLQRVKVYEPPTPSIGATAASSAKNTENRPFITLVEILEKIPIETYFVIDLKWPVQLKDRSWQGGVTVTEDINEFVDSILEIVFKFGGSRRIMFSALRADICTVIRLKQNKYPVIFFAKGFQSDYLDPIGQKLFNICAFAHAMQLLGIGTNNAELLNHIGNLSYIKKTDLRIISWGAENRSIAVREKMEFVEVNGIIWDRINKNIAPPDLQDNIGYIELPKEDLENQPNKG</sequence>
<dbReference type="Gene3D" id="2.60.40.10">
    <property type="entry name" value="Immunoglobulins"/>
    <property type="match status" value="1"/>
</dbReference>
<dbReference type="Proteomes" id="UP000091820">
    <property type="component" value="Unassembled WGS sequence"/>
</dbReference>
<evidence type="ECO:0000256" key="1">
    <source>
        <dbReference type="ARBA" id="ARBA00022801"/>
    </source>
</evidence>
<accession>A0A1A9W9A9</accession>
<dbReference type="GO" id="GO:0046475">
    <property type="term" value="P:glycerophospholipid catabolic process"/>
    <property type="evidence" value="ECO:0007669"/>
    <property type="project" value="TreeGrafter"/>
</dbReference>
<dbReference type="SUPFAM" id="SSF51695">
    <property type="entry name" value="PLC-like phosphodiesterases"/>
    <property type="match status" value="1"/>
</dbReference>
<feature type="domain" description="GP-PDE" evidence="3">
    <location>
        <begin position="422"/>
        <end position="738"/>
    </location>
</feature>
<evidence type="ECO:0000313" key="4">
    <source>
        <dbReference type="EnsemblMetazoa" id="GBRI010971-PA"/>
    </source>
</evidence>
<keyword evidence="5" id="KW-1185">Reference proteome</keyword>
<dbReference type="PROSITE" id="PS51704">
    <property type="entry name" value="GP_PDE"/>
    <property type="match status" value="1"/>
</dbReference>
<dbReference type="GO" id="GO:2001070">
    <property type="term" value="F:starch binding"/>
    <property type="evidence" value="ECO:0007669"/>
    <property type="project" value="InterPro"/>
</dbReference>
<keyword evidence="1" id="KW-0378">Hydrolase</keyword>
<dbReference type="Gene3D" id="3.20.20.190">
    <property type="entry name" value="Phosphatidylinositol (PI) phosphodiesterase"/>
    <property type="match status" value="1"/>
</dbReference>
<dbReference type="SMART" id="SM01065">
    <property type="entry name" value="CBM_2"/>
    <property type="match status" value="1"/>
</dbReference>
<dbReference type="Pfam" id="PF03009">
    <property type="entry name" value="GDPD"/>
    <property type="match status" value="1"/>
</dbReference>
<dbReference type="PANTHER" id="PTHR22958:SF1">
    <property type="entry name" value="GLYCEROPHOSPHOCHOLINE PHOSPHODIESTERASE GPCPD1"/>
    <property type="match status" value="1"/>
</dbReference>
<dbReference type="InterPro" id="IPR013783">
    <property type="entry name" value="Ig-like_fold"/>
</dbReference>
<dbReference type="InterPro" id="IPR013784">
    <property type="entry name" value="Carb-bd-like_fold"/>
</dbReference>
<dbReference type="AlphaFoldDB" id="A0A1A9W9A9"/>
<evidence type="ECO:0000313" key="5">
    <source>
        <dbReference type="Proteomes" id="UP000091820"/>
    </source>
</evidence>
<dbReference type="PANTHER" id="PTHR22958">
    <property type="entry name" value="GLYCEROPHOSPHORYL DIESTER PHOSPHODIESTERASE"/>
    <property type="match status" value="1"/>
</dbReference>
<dbReference type="STRING" id="37001.A0A1A9W9A9"/>
<dbReference type="InterPro" id="IPR051578">
    <property type="entry name" value="GDPD"/>
</dbReference>
<organism evidence="4 5">
    <name type="scientific">Glossina brevipalpis</name>
    <dbReference type="NCBI Taxonomy" id="37001"/>
    <lineage>
        <taxon>Eukaryota</taxon>
        <taxon>Metazoa</taxon>
        <taxon>Ecdysozoa</taxon>
        <taxon>Arthropoda</taxon>
        <taxon>Hexapoda</taxon>
        <taxon>Insecta</taxon>
        <taxon>Pterygota</taxon>
        <taxon>Neoptera</taxon>
        <taxon>Endopterygota</taxon>
        <taxon>Diptera</taxon>
        <taxon>Brachycera</taxon>
        <taxon>Muscomorpha</taxon>
        <taxon>Hippoboscoidea</taxon>
        <taxon>Glossinidae</taxon>
        <taxon>Glossina</taxon>
    </lineage>
</organism>
<dbReference type="Pfam" id="PF00686">
    <property type="entry name" value="CBM_20"/>
    <property type="match status" value="1"/>
</dbReference>
<dbReference type="InterPro" id="IPR030395">
    <property type="entry name" value="GP_PDE_dom"/>
</dbReference>
<dbReference type="InterPro" id="IPR017946">
    <property type="entry name" value="PLC-like_Pdiesterase_TIM-brl"/>
</dbReference>
<evidence type="ECO:0000259" key="3">
    <source>
        <dbReference type="PROSITE" id="PS51704"/>
    </source>
</evidence>
<dbReference type="InterPro" id="IPR002044">
    <property type="entry name" value="CBM20"/>
</dbReference>
<dbReference type="SUPFAM" id="SSF49452">
    <property type="entry name" value="Starch-binding domain-like"/>
    <property type="match status" value="1"/>
</dbReference>
<proteinExistence type="predicted"/>
<evidence type="ECO:0008006" key="6">
    <source>
        <dbReference type="Google" id="ProtNLM"/>
    </source>
</evidence>
<name>A0A1A9W9A9_9MUSC</name>
<dbReference type="GO" id="GO:0047389">
    <property type="term" value="F:glycerophosphocholine phosphodiesterase activity"/>
    <property type="evidence" value="ECO:0007669"/>
    <property type="project" value="TreeGrafter"/>
</dbReference>
<evidence type="ECO:0000259" key="2">
    <source>
        <dbReference type="PROSITE" id="PS51166"/>
    </source>
</evidence>
<dbReference type="PROSITE" id="PS51166">
    <property type="entry name" value="CBM20"/>
    <property type="match status" value="1"/>
</dbReference>
<feature type="domain" description="CBM20" evidence="2">
    <location>
        <begin position="103"/>
        <end position="215"/>
    </location>
</feature>
<dbReference type="VEuPathDB" id="VectorBase:GBRI010971"/>
<reference evidence="4" key="2">
    <citation type="submission" date="2020-05" db="UniProtKB">
        <authorList>
            <consortium name="EnsemblMetazoa"/>
        </authorList>
    </citation>
    <scope>IDENTIFICATION</scope>
    <source>
        <strain evidence="4">IAEA</strain>
    </source>
</reference>
<protein>
    <recommendedName>
        <fullName evidence="6">GP-PDE domain-containing protein</fullName>
    </recommendedName>
</protein>
<reference evidence="5" key="1">
    <citation type="submission" date="2014-03" db="EMBL/GenBank/DDBJ databases">
        <authorList>
            <person name="Aksoy S."/>
            <person name="Warren W."/>
            <person name="Wilson R.K."/>
        </authorList>
    </citation>
    <scope>NUCLEOTIDE SEQUENCE [LARGE SCALE GENOMIC DNA]</scope>
    <source>
        <strain evidence="5">IAEA</strain>
    </source>
</reference>
<dbReference type="EnsemblMetazoa" id="GBRI010971-RA">
    <property type="protein sequence ID" value="GBRI010971-PA"/>
    <property type="gene ID" value="GBRI010971"/>
</dbReference>